<evidence type="ECO:0000256" key="2">
    <source>
        <dbReference type="SAM" id="Phobius"/>
    </source>
</evidence>
<keyword evidence="2" id="KW-1133">Transmembrane helix</keyword>
<sequence>MSDDLKRKKSDYLLELALEEQLENDREMQAYQSGNERPHEFSDEHNRKIKDILKRAEREENKKKYRRKRLQAAACIILILSVSTLTVTRVEAFRLPLIRFFSEIREKSTKLNMQGENYFNLSKNFPGYVPPYIPSGFTVVEFDEGEMSFFIRYLNEDNSQEYYFYYFDNLSTKTMDTEEADVVETEIYGNKVYTVEKHNEVRVLMYKNMHQLYLRGSIPLEEAYKILESIK</sequence>
<dbReference type="InterPro" id="IPR025377">
    <property type="entry name" value="DUF4367"/>
</dbReference>
<name>A0A6N2ZI51_CLOSY</name>
<dbReference type="Pfam" id="PF14285">
    <property type="entry name" value="DUF4367"/>
    <property type="match status" value="1"/>
</dbReference>
<gene>
    <name evidence="4" type="ORF">CSLFYP84_00569</name>
</gene>
<keyword evidence="2" id="KW-0472">Membrane</keyword>
<reference evidence="4" key="1">
    <citation type="submission" date="2019-11" db="EMBL/GenBank/DDBJ databases">
        <authorList>
            <person name="Feng L."/>
        </authorList>
    </citation>
    <scope>NUCLEOTIDE SEQUENCE</scope>
    <source>
        <strain evidence="4">CsymbiosumLFYP84</strain>
    </source>
</reference>
<keyword evidence="2" id="KW-0812">Transmembrane</keyword>
<evidence type="ECO:0000256" key="1">
    <source>
        <dbReference type="SAM" id="MobiDB-lite"/>
    </source>
</evidence>
<organism evidence="4">
    <name type="scientific">Clostridium symbiosum</name>
    <name type="common">Bacteroides symbiosus</name>
    <dbReference type="NCBI Taxonomy" id="1512"/>
    <lineage>
        <taxon>Bacteria</taxon>
        <taxon>Bacillati</taxon>
        <taxon>Bacillota</taxon>
        <taxon>Clostridia</taxon>
        <taxon>Lachnospirales</taxon>
        <taxon>Lachnospiraceae</taxon>
        <taxon>Otoolea</taxon>
    </lineage>
</organism>
<feature type="region of interest" description="Disordered" evidence="1">
    <location>
        <begin position="25"/>
        <end position="44"/>
    </location>
</feature>
<protein>
    <recommendedName>
        <fullName evidence="3">DUF4367 domain-containing protein</fullName>
    </recommendedName>
</protein>
<dbReference type="RefSeq" id="WP_156684334.1">
    <property type="nucleotide sequence ID" value="NZ_CACRUA010000007.1"/>
</dbReference>
<dbReference type="EMBL" id="CACRUA010000007">
    <property type="protein sequence ID" value="VYT78353.1"/>
    <property type="molecule type" value="Genomic_DNA"/>
</dbReference>
<feature type="transmembrane region" description="Helical" evidence="2">
    <location>
        <begin position="70"/>
        <end position="90"/>
    </location>
</feature>
<dbReference type="AlphaFoldDB" id="A0A6N2ZI51"/>
<proteinExistence type="predicted"/>
<accession>A0A6N2ZI51</accession>
<evidence type="ECO:0000259" key="3">
    <source>
        <dbReference type="Pfam" id="PF14285"/>
    </source>
</evidence>
<feature type="domain" description="DUF4367" evidence="3">
    <location>
        <begin position="128"/>
        <end position="230"/>
    </location>
</feature>
<evidence type="ECO:0000313" key="4">
    <source>
        <dbReference type="EMBL" id="VYT78353.1"/>
    </source>
</evidence>